<feature type="compositionally biased region" description="Basic and acidic residues" evidence="1">
    <location>
        <begin position="269"/>
        <end position="278"/>
    </location>
</feature>
<reference evidence="3" key="1">
    <citation type="submission" date="2016-02" db="EMBL/GenBank/DDBJ databases">
        <authorList>
            <person name="Wibberg D."/>
        </authorList>
    </citation>
    <scope>NUCLEOTIDE SEQUENCE [LARGE SCALE GENOMIC DNA]</scope>
</reference>
<feature type="region of interest" description="Disordered" evidence="1">
    <location>
        <begin position="214"/>
        <end position="278"/>
    </location>
</feature>
<evidence type="ECO:0000313" key="3">
    <source>
        <dbReference type="Proteomes" id="UP000199013"/>
    </source>
</evidence>
<evidence type="ECO:0000313" key="2">
    <source>
        <dbReference type="EMBL" id="SBW19303.1"/>
    </source>
</evidence>
<proteinExistence type="predicted"/>
<dbReference type="Proteomes" id="UP000199013">
    <property type="component" value="Unassembled WGS sequence"/>
</dbReference>
<dbReference type="AlphaFoldDB" id="A0A1C3NV62"/>
<sequence>MAGPVDHGGFVDRRGGEGLRGQTSPVRGGSAFLPAPLQLPKEALHCAPQTAAAHQDQTGARLCRRHAFVAHAHPLIRRKSGTGPLWGGRVPTSWRCRECGTEGPPEWPGPVPDHDLSHLDPLGGSPFRDAHPAYPGPHVSSPATKARPSLHNTFSNSHRPYSDGQRETACTSATIDDRLLWTVRQKTTMCPCVRIPTFPCVHVAGISVGERTATTTGHDDICAGQDKSPDMTVTTDTTAASRQSVRQASEHRQAVTTAVGSTSVAHTGRRPDRLQLQP</sequence>
<keyword evidence="3" id="KW-1185">Reference proteome</keyword>
<feature type="compositionally biased region" description="Polar residues" evidence="1">
    <location>
        <begin position="231"/>
        <end position="247"/>
    </location>
</feature>
<evidence type="ECO:0000256" key="1">
    <source>
        <dbReference type="SAM" id="MobiDB-lite"/>
    </source>
</evidence>
<gene>
    <name evidence="2" type="ORF">FDG2_1197</name>
</gene>
<feature type="compositionally biased region" description="Polar residues" evidence="1">
    <location>
        <begin position="254"/>
        <end position="265"/>
    </location>
</feature>
<name>A0A1C3NV62_9ACTN</name>
<accession>A0A1C3NV62</accession>
<dbReference type="EMBL" id="FLUV01000504">
    <property type="protein sequence ID" value="SBW19303.1"/>
    <property type="molecule type" value="Genomic_DNA"/>
</dbReference>
<organism evidence="2 3">
    <name type="scientific">Candidatus Protofrankia californiensis</name>
    <dbReference type="NCBI Taxonomy" id="1839754"/>
    <lineage>
        <taxon>Bacteria</taxon>
        <taxon>Bacillati</taxon>
        <taxon>Actinomycetota</taxon>
        <taxon>Actinomycetes</taxon>
        <taxon>Frankiales</taxon>
        <taxon>Frankiaceae</taxon>
        <taxon>Protofrankia</taxon>
    </lineage>
</organism>
<feature type="region of interest" description="Disordered" evidence="1">
    <location>
        <begin position="1"/>
        <end position="30"/>
    </location>
</feature>
<protein>
    <submittedName>
        <fullName evidence="2">Uncharacterized protein</fullName>
    </submittedName>
</protein>